<dbReference type="AlphaFoldDB" id="L9XEU5"/>
<dbReference type="EMBL" id="AOIB01000016">
    <property type="protein sequence ID" value="ELY59183.1"/>
    <property type="molecule type" value="Genomic_DNA"/>
</dbReference>
<accession>L9XEU5</accession>
<protein>
    <submittedName>
        <fullName evidence="1">Uncharacterized protein</fullName>
    </submittedName>
</protein>
<keyword evidence="2" id="KW-1185">Reference proteome</keyword>
<gene>
    <name evidence="1" type="ORF">C491_07576</name>
</gene>
<evidence type="ECO:0000313" key="1">
    <source>
        <dbReference type="EMBL" id="ELY59183.1"/>
    </source>
</evidence>
<dbReference type="Proteomes" id="UP000011688">
    <property type="component" value="Unassembled WGS sequence"/>
</dbReference>
<dbReference type="Pfam" id="PF20542">
    <property type="entry name" value="DUF6757"/>
    <property type="match status" value="1"/>
</dbReference>
<dbReference type="PATRIC" id="fig|1227497.3.peg.1559"/>
<organism evidence="1 2">
    <name type="scientific">Natronococcus amylolyticus DSM 10524</name>
    <dbReference type="NCBI Taxonomy" id="1227497"/>
    <lineage>
        <taxon>Archaea</taxon>
        <taxon>Methanobacteriati</taxon>
        <taxon>Methanobacteriota</taxon>
        <taxon>Stenosarchaea group</taxon>
        <taxon>Halobacteria</taxon>
        <taxon>Halobacteriales</taxon>
        <taxon>Natrialbaceae</taxon>
        <taxon>Natronococcus</taxon>
    </lineage>
</organism>
<proteinExistence type="predicted"/>
<dbReference type="OrthoDB" id="260547at2157"/>
<reference evidence="1 2" key="1">
    <citation type="journal article" date="2014" name="PLoS Genet.">
        <title>Phylogenetically driven sequencing of extremely halophilic archaea reveals strategies for static and dynamic osmo-response.</title>
        <authorList>
            <person name="Becker E.A."/>
            <person name="Seitzer P.M."/>
            <person name="Tritt A."/>
            <person name="Larsen D."/>
            <person name="Krusor M."/>
            <person name="Yao A.I."/>
            <person name="Wu D."/>
            <person name="Madern D."/>
            <person name="Eisen J.A."/>
            <person name="Darling A.E."/>
            <person name="Facciotti M.T."/>
        </authorList>
    </citation>
    <scope>NUCLEOTIDE SEQUENCE [LARGE SCALE GENOMIC DNA]</scope>
    <source>
        <strain evidence="1 2">DSM 10524</strain>
    </source>
</reference>
<sequence length="54" mass="6214">MNCHYCDREAAFAAESDELKVGLCEEHFRERLQELAEADGLETLKEQVDVDRAE</sequence>
<name>L9XEU5_9EURY</name>
<comment type="caution">
    <text evidence="1">The sequence shown here is derived from an EMBL/GenBank/DDBJ whole genome shotgun (WGS) entry which is preliminary data.</text>
</comment>
<dbReference type="RefSeq" id="WP_005554955.1">
    <property type="nucleotide sequence ID" value="NZ_AOIB01000016.1"/>
</dbReference>
<dbReference type="eggNOG" id="arCOG06349">
    <property type="taxonomic scope" value="Archaea"/>
</dbReference>
<dbReference type="InterPro" id="IPR046645">
    <property type="entry name" value="DUF6757"/>
</dbReference>
<evidence type="ECO:0000313" key="2">
    <source>
        <dbReference type="Proteomes" id="UP000011688"/>
    </source>
</evidence>